<dbReference type="AlphaFoldDB" id="A0A4Y2CW86"/>
<evidence type="ECO:0000256" key="2">
    <source>
        <dbReference type="PROSITE-ProRule" id="PRU00192"/>
    </source>
</evidence>
<evidence type="ECO:0000313" key="5">
    <source>
        <dbReference type="EMBL" id="GBM08742.1"/>
    </source>
</evidence>
<dbReference type="Gene3D" id="2.30.30.40">
    <property type="entry name" value="SH3 Domains"/>
    <property type="match status" value="1"/>
</dbReference>
<dbReference type="InterPro" id="IPR001452">
    <property type="entry name" value="SH3_domain"/>
</dbReference>
<evidence type="ECO:0000256" key="1">
    <source>
        <dbReference type="ARBA" id="ARBA00022443"/>
    </source>
</evidence>
<evidence type="ECO:0000259" key="4">
    <source>
        <dbReference type="PROSITE" id="PS50002"/>
    </source>
</evidence>
<keyword evidence="6" id="KW-1185">Reference proteome</keyword>
<dbReference type="PROSITE" id="PS50002">
    <property type="entry name" value="SH3"/>
    <property type="match status" value="1"/>
</dbReference>
<dbReference type="Proteomes" id="UP000499080">
    <property type="component" value="Unassembled WGS sequence"/>
</dbReference>
<proteinExistence type="predicted"/>
<dbReference type="OrthoDB" id="8014958at2759"/>
<sequence>MKGYRGDKRKFELWLHGRSQVFIIQAPSVEVGGRYVALGDYEAVDVGEASLKEGETVEVEKVGCAGWWYVRVLDTTKRGWVPASYLGQPNGKSGSHSSPSVSSQDSITGCLLHAAGVKTSITGTTFETS</sequence>
<feature type="compositionally biased region" description="Low complexity" evidence="3">
    <location>
        <begin position="93"/>
        <end position="105"/>
    </location>
</feature>
<dbReference type="CDD" id="cd11856">
    <property type="entry name" value="SH3_p47phox_like"/>
    <property type="match status" value="1"/>
</dbReference>
<dbReference type="SMART" id="SM00326">
    <property type="entry name" value="SH3"/>
    <property type="match status" value="1"/>
</dbReference>
<reference evidence="5 6" key="1">
    <citation type="journal article" date="2019" name="Sci. Rep.">
        <title>Orb-weaving spider Araneus ventricosus genome elucidates the spidroin gene catalogue.</title>
        <authorList>
            <person name="Kono N."/>
            <person name="Nakamura H."/>
            <person name="Ohtoshi R."/>
            <person name="Moran D.A.P."/>
            <person name="Shinohara A."/>
            <person name="Yoshida Y."/>
            <person name="Fujiwara M."/>
            <person name="Mori M."/>
            <person name="Tomita M."/>
            <person name="Arakawa K."/>
        </authorList>
    </citation>
    <scope>NUCLEOTIDE SEQUENCE [LARGE SCALE GENOMIC DNA]</scope>
</reference>
<feature type="domain" description="SH3" evidence="4">
    <location>
        <begin position="30"/>
        <end position="91"/>
    </location>
</feature>
<organism evidence="5 6">
    <name type="scientific">Araneus ventricosus</name>
    <name type="common">Orbweaver spider</name>
    <name type="synonym">Epeira ventricosa</name>
    <dbReference type="NCBI Taxonomy" id="182803"/>
    <lineage>
        <taxon>Eukaryota</taxon>
        <taxon>Metazoa</taxon>
        <taxon>Ecdysozoa</taxon>
        <taxon>Arthropoda</taxon>
        <taxon>Chelicerata</taxon>
        <taxon>Arachnida</taxon>
        <taxon>Araneae</taxon>
        <taxon>Araneomorphae</taxon>
        <taxon>Entelegynae</taxon>
        <taxon>Araneoidea</taxon>
        <taxon>Araneidae</taxon>
        <taxon>Araneus</taxon>
    </lineage>
</organism>
<accession>A0A4Y2CW86</accession>
<dbReference type="EMBL" id="BGPR01000261">
    <property type="protein sequence ID" value="GBM08742.1"/>
    <property type="molecule type" value="Genomic_DNA"/>
</dbReference>
<evidence type="ECO:0000256" key="3">
    <source>
        <dbReference type="SAM" id="MobiDB-lite"/>
    </source>
</evidence>
<keyword evidence="1 2" id="KW-0728">SH3 domain</keyword>
<protein>
    <recommendedName>
        <fullName evidence="4">SH3 domain-containing protein</fullName>
    </recommendedName>
</protein>
<name>A0A4Y2CW86_ARAVE</name>
<comment type="caution">
    <text evidence="5">The sequence shown here is derived from an EMBL/GenBank/DDBJ whole genome shotgun (WGS) entry which is preliminary data.</text>
</comment>
<feature type="region of interest" description="Disordered" evidence="3">
    <location>
        <begin position="84"/>
        <end position="105"/>
    </location>
</feature>
<evidence type="ECO:0000313" key="6">
    <source>
        <dbReference type="Proteomes" id="UP000499080"/>
    </source>
</evidence>
<dbReference type="InterPro" id="IPR036028">
    <property type="entry name" value="SH3-like_dom_sf"/>
</dbReference>
<dbReference type="Pfam" id="PF00018">
    <property type="entry name" value="SH3_1"/>
    <property type="match status" value="1"/>
</dbReference>
<dbReference type="SUPFAM" id="SSF50044">
    <property type="entry name" value="SH3-domain"/>
    <property type="match status" value="1"/>
</dbReference>
<gene>
    <name evidence="5" type="ORF">AVEN_949_1</name>
</gene>